<accession>A0A5J9UZ78</accession>
<proteinExistence type="predicted"/>
<reference evidence="2 3" key="1">
    <citation type="journal article" date="2019" name="Sci. Rep.">
        <title>A high-quality genome of Eragrostis curvula grass provides insights into Poaceae evolution and supports new strategies to enhance forage quality.</title>
        <authorList>
            <person name="Carballo J."/>
            <person name="Santos B.A.C.M."/>
            <person name="Zappacosta D."/>
            <person name="Garbus I."/>
            <person name="Selva J.P."/>
            <person name="Gallo C.A."/>
            <person name="Diaz A."/>
            <person name="Albertini E."/>
            <person name="Caccamo M."/>
            <person name="Echenique V."/>
        </authorList>
    </citation>
    <scope>NUCLEOTIDE SEQUENCE [LARGE SCALE GENOMIC DNA]</scope>
    <source>
        <strain evidence="3">cv. Victoria</strain>
        <tissue evidence="2">Leaf</tissue>
    </source>
</reference>
<feature type="non-terminal residue" evidence="2">
    <location>
        <position position="1"/>
    </location>
</feature>
<name>A0A5J9UZ78_9POAL</name>
<evidence type="ECO:0000256" key="1">
    <source>
        <dbReference type="SAM" id="MobiDB-lite"/>
    </source>
</evidence>
<keyword evidence="3" id="KW-1185">Reference proteome</keyword>
<sequence>MSSSWRNARSHLPVAPNRLRRLPRRASASPSRLHLPVDAPTRRRRLPARWRLNWPAPPLLSLRRPSVELRPLRAAAGADVDSKDGQRNEAWLEIIKPYKKI</sequence>
<protein>
    <submittedName>
        <fullName evidence="2">Uncharacterized protein</fullName>
    </submittedName>
</protein>
<dbReference type="EMBL" id="RWGY01000011">
    <property type="protein sequence ID" value="TVU28528.1"/>
    <property type="molecule type" value="Genomic_DNA"/>
</dbReference>
<evidence type="ECO:0000313" key="2">
    <source>
        <dbReference type="EMBL" id="TVU28528.1"/>
    </source>
</evidence>
<dbReference type="Gramene" id="TVU28528">
    <property type="protein sequence ID" value="TVU28528"/>
    <property type="gene ID" value="EJB05_20049"/>
</dbReference>
<dbReference type="Proteomes" id="UP000324897">
    <property type="component" value="Chromosome 1"/>
</dbReference>
<comment type="caution">
    <text evidence="2">The sequence shown here is derived from an EMBL/GenBank/DDBJ whole genome shotgun (WGS) entry which is preliminary data.</text>
</comment>
<dbReference type="AlphaFoldDB" id="A0A5J9UZ78"/>
<organism evidence="2 3">
    <name type="scientific">Eragrostis curvula</name>
    <name type="common">weeping love grass</name>
    <dbReference type="NCBI Taxonomy" id="38414"/>
    <lineage>
        <taxon>Eukaryota</taxon>
        <taxon>Viridiplantae</taxon>
        <taxon>Streptophyta</taxon>
        <taxon>Embryophyta</taxon>
        <taxon>Tracheophyta</taxon>
        <taxon>Spermatophyta</taxon>
        <taxon>Magnoliopsida</taxon>
        <taxon>Liliopsida</taxon>
        <taxon>Poales</taxon>
        <taxon>Poaceae</taxon>
        <taxon>PACMAD clade</taxon>
        <taxon>Chloridoideae</taxon>
        <taxon>Eragrostideae</taxon>
        <taxon>Eragrostidinae</taxon>
        <taxon>Eragrostis</taxon>
    </lineage>
</organism>
<evidence type="ECO:0000313" key="3">
    <source>
        <dbReference type="Proteomes" id="UP000324897"/>
    </source>
</evidence>
<gene>
    <name evidence="2" type="ORF">EJB05_20049</name>
</gene>
<feature type="region of interest" description="Disordered" evidence="1">
    <location>
        <begin position="1"/>
        <end position="40"/>
    </location>
</feature>